<protein>
    <submittedName>
        <fullName evidence="2 3">Uncharacterized protein LOC115881511</fullName>
    </submittedName>
</protein>
<dbReference type="OrthoDB" id="6777410at2759"/>
<organism evidence="1 2">
    <name type="scientific">Sitophilus oryzae</name>
    <name type="common">Rice weevil</name>
    <name type="synonym">Curculio oryzae</name>
    <dbReference type="NCBI Taxonomy" id="7048"/>
    <lineage>
        <taxon>Eukaryota</taxon>
        <taxon>Metazoa</taxon>
        <taxon>Ecdysozoa</taxon>
        <taxon>Arthropoda</taxon>
        <taxon>Hexapoda</taxon>
        <taxon>Insecta</taxon>
        <taxon>Pterygota</taxon>
        <taxon>Neoptera</taxon>
        <taxon>Endopterygota</taxon>
        <taxon>Coleoptera</taxon>
        <taxon>Polyphaga</taxon>
        <taxon>Cucujiformia</taxon>
        <taxon>Curculionidae</taxon>
        <taxon>Dryophthorinae</taxon>
        <taxon>Sitophilus</taxon>
    </lineage>
</organism>
<dbReference type="GeneID" id="115881511"/>
<evidence type="ECO:0000313" key="2">
    <source>
        <dbReference type="RefSeq" id="XP_030754884.1"/>
    </source>
</evidence>
<keyword evidence="1" id="KW-1185">Reference proteome</keyword>
<reference evidence="2 3" key="1">
    <citation type="submission" date="2025-04" db="UniProtKB">
        <authorList>
            <consortium name="RefSeq"/>
        </authorList>
    </citation>
    <scope>IDENTIFICATION</scope>
    <source>
        <tissue evidence="2 3">Gonads</tissue>
    </source>
</reference>
<dbReference type="Proteomes" id="UP000504635">
    <property type="component" value="Unplaced"/>
</dbReference>
<proteinExistence type="predicted"/>
<dbReference type="AlphaFoldDB" id="A0A6J2XW93"/>
<gene>
    <name evidence="2 3" type="primary">LOC115881511</name>
</gene>
<accession>A0A6J2XW93</accession>
<name>A0A6J2XW93_SITOR</name>
<evidence type="ECO:0000313" key="1">
    <source>
        <dbReference type="Proteomes" id="UP000504635"/>
    </source>
</evidence>
<dbReference type="KEGG" id="soy:115881511"/>
<dbReference type="RefSeq" id="XP_030754885.1">
    <property type="nucleotide sequence ID" value="XM_030899025.1"/>
</dbReference>
<evidence type="ECO:0000313" key="3">
    <source>
        <dbReference type="RefSeq" id="XP_030754885.1"/>
    </source>
</evidence>
<dbReference type="RefSeq" id="XP_030754884.1">
    <property type="nucleotide sequence ID" value="XM_030899024.1"/>
</dbReference>
<sequence length="362" mass="41871">MNSGDVLLEPDPMLYYNDPLMLCMAQNLRNECTFVFKSVNNDTVSQRTLILDNKNFYSNSTPCTSSQKDSYYPDTAVNLQASSSKLPETFRSIQDDQPEFIDVNNLTFFENAGDKKIVKESIAISDDDSDVIFVKEYKNEGSNHVSAQLNVNGKDEIRRNPMRKARSVKSKRHLQNEHFLEEDFDVLDEMDESNLVFFKNKSNSSNSVTSNENFKEWPVNAYERPEYNPETKKIEPFDYTIRKIQVSQTQQVQEKKKCYIEVAPKIRRKSKKKYFIRKRRPKNSKIEKKVPVEDLKVTVKSTFDFVSDFFKLYSKDSSKPISTTSNDGIYNLLKNQTTLLCLLNGYKEDDIKKCVGKLVVGS</sequence>